<dbReference type="PROSITE" id="PS50975">
    <property type="entry name" value="ATP_GRASP"/>
    <property type="match status" value="1"/>
</dbReference>
<dbReference type="Pfam" id="PF02786">
    <property type="entry name" value="CPSase_L_D2"/>
    <property type="match status" value="1"/>
</dbReference>
<feature type="signal peptide" evidence="13">
    <location>
        <begin position="1"/>
        <end position="18"/>
    </location>
</feature>
<dbReference type="PROSITE" id="PS00866">
    <property type="entry name" value="CPSASE_1"/>
    <property type="match status" value="1"/>
</dbReference>
<dbReference type="InterPro" id="IPR001882">
    <property type="entry name" value="Biotin_BS"/>
</dbReference>
<dbReference type="Pfam" id="PF02436">
    <property type="entry name" value="PYC_OADA"/>
    <property type="match status" value="1"/>
</dbReference>
<dbReference type="Pfam" id="PF00682">
    <property type="entry name" value="HMGL-like"/>
    <property type="match status" value="1"/>
</dbReference>
<dbReference type="PANTHER" id="PTHR43778:SF2">
    <property type="entry name" value="PYRUVATE CARBOXYLASE, MITOCHONDRIAL"/>
    <property type="match status" value="1"/>
</dbReference>
<feature type="domain" description="Lipoyl-binding" evidence="14">
    <location>
        <begin position="1172"/>
        <end position="1250"/>
    </location>
</feature>
<feature type="compositionally biased region" description="Basic and acidic residues" evidence="12">
    <location>
        <begin position="1162"/>
        <end position="1178"/>
    </location>
</feature>
<evidence type="ECO:0000259" key="17">
    <source>
        <dbReference type="PROSITE" id="PS50991"/>
    </source>
</evidence>
<evidence type="ECO:0000256" key="3">
    <source>
        <dbReference type="ARBA" id="ARBA00013057"/>
    </source>
</evidence>
<dbReference type="InterPro" id="IPR011761">
    <property type="entry name" value="ATP-grasp"/>
</dbReference>
<dbReference type="Pfam" id="PF00289">
    <property type="entry name" value="Biotin_carb_N"/>
    <property type="match status" value="1"/>
</dbReference>
<evidence type="ECO:0000259" key="14">
    <source>
        <dbReference type="PROSITE" id="PS50968"/>
    </source>
</evidence>
<gene>
    <name evidence="18" type="ORF">KFE25_004903</name>
</gene>
<evidence type="ECO:0000313" key="18">
    <source>
        <dbReference type="EMBL" id="KAG8463392.1"/>
    </source>
</evidence>
<dbReference type="FunFam" id="2.40.50.100:FF:000003">
    <property type="entry name" value="Acetyl-CoA carboxylase biotin carboxyl carrier protein"/>
    <property type="match status" value="1"/>
</dbReference>
<evidence type="ECO:0000256" key="2">
    <source>
        <dbReference type="ARBA" id="ARBA00004742"/>
    </source>
</evidence>
<dbReference type="InterPro" id="IPR005482">
    <property type="entry name" value="Biotin_COase_C"/>
</dbReference>
<dbReference type="NCBIfam" id="NF009554">
    <property type="entry name" value="PRK12999.1"/>
    <property type="match status" value="1"/>
</dbReference>
<evidence type="ECO:0000256" key="6">
    <source>
        <dbReference type="ARBA" id="ARBA00022723"/>
    </source>
</evidence>
<comment type="caution">
    <text evidence="18">The sequence shown here is derived from an EMBL/GenBank/DDBJ whole genome shotgun (WGS) entry which is preliminary data.</text>
</comment>
<dbReference type="Pfam" id="PF00364">
    <property type="entry name" value="Biotin_lipoyl"/>
    <property type="match status" value="1"/>
</dbReference>
<feature type="chain" id="PRO_5035171650" description="pyruvate carboxylase" evidence="13">
    <location>
        <begin position="19"/>
        <end position="1261"/>
    </location>
</feature>
<dbReference type="GO" id="GO:0046872">
    <property type="term" value="F:metal ion binding"/>
    <property type="evidence" value="ECO:0007669"/>
    <property type="project" value="UniProtKB-KW"/>
</dbReference>
<dbReference type="SMART" id="SM00878">
    <property type="entry name" value="Biotin_carb_C"/>
    <property type="match status" value="1"/>
</dbReference>
<dbReference type="AlphaFoldDB" id="A0A8J5XGC9"/>
<dbReference type="PROSITE" id="PS50979">
    <property type="entry name" value="BC"/>
    <property type="match status" value="1"/>
</dbReference>
<feature type="domain" description="Biotin carboxylation" evidence="16">
    <location>
        <begin position="87"/>
        <end position="538"/>
    </location>
</feature>
<evidence type="ECO:0000259" key="16">
    <source>
        <dbReference type="PROSITE" id="PS50979"/>
    </source>
</evidence>
<evidence type="ECO:0000256" key="13">
    <source>
        <dbReference type="SAM" id="SignalP"/>
    </source>
</evidence>
<keyword evidence="8 11" id="KW-0067">ATP-binding</keyword>
<dbReference type="InterPro" id="IPR013785">
    <property type="entry name" value="Aldolase_TIM"/>
</dbReference>
<dbReference type="InterPro" id="IPR011054">
    <property type="entry name" value="Rudment_hybrid_motif"/>
</dbReference>
<dbReference type="InterPro" id="IPR000089">
    <property type="entry name" value="Biotin_lipoyl"/>
</dbReference>
<evidence type="ECO:0000313" key="19">
    <source>
        <dbReference type="Proteomes" id="UP000751190"/>
    </source>
</evidence>
<dbReference type="PROSITE" id="PS00188">
    <property type="entry name" value="BIOTIN"/>
    <property type="match status" value="1"/>
</dbReference>
<evidence type="ECO:0000256" key="10">
    <source>
        <dbReference type="ARBA" id="ARBA00023268"/>
    </source>
</evidence>
<dbReference type="GO" id="GO:0004736">
    <property type="term" value="F:pyruvate carboxylase activity"/>
    <property type="evidence" value="ECO:0007669"/>
    <property type="project" value="UniProtKB-EC"/>
</dbReference>
<sequence length="1261" mass="134134">MGATGVGVLAVLLGAALGAPRASALAAVGRLPVARAPPRAMAAAPRGARAPTTAARVAAARRRAAPRMVAVETPPGGITPSDPSKPPFDTVLVANRGEIAIRICRAVHELGGRAIAIYSREDAYAKHRRTADAAYLLNPEGSGLSPVGSYLDIPRIVAAAKEMGAQAIHPGYGFLSENAKFAQACADNGLVFIGPTPQTIQEFGSKTDARKMAIEAGLPVIPGSAALADVGEAVAFAEEVGFPLMVKATMGGGGKGMRIVRDMAQLKAGVPAAISEALAAFGDGTVFLERYIERPRHVEVQVLGDGTGDVVHLYERDCSVQRRHQKVVEIAPALGLSDELRHALYADAVKIAKATKYRAAGTVEFLVDQKGRHYFIEVNPRIQVEHTITEEVTGIDLVQAQIRIAAGATLRDLGISQERIMLRGVAIQCRITTEDPCDNFRPDTGTITMYRSSAGPGIRLDGVGYTGLTISPHYDSLLTKVTARADSWGAAVSRMRRALQEFTIDGVQTNIPFLLAMMTDELFISGNVDTSYIEQRGPSLLERAKLGGPAETSGTAIKASDQTDLIAKYLAHVAVNGQPKSLGAHPGVRASVRAVPPPKLPDMLRAESAPAGWRQVLLREGPAGFARAVRAHKGLLLTDTTWRDAHQSLLATRMRTCDILKAAPATDVALRNAFSLEMWGGATYDVSMRFLREDPWDRLRALRAAAPSVPFQMLLRGANAVGYTSYPDNVVKKFCKLAVKDGIDVFRIFDSLNYLENMKLGIDAVGEAGGVIEATLCYTGDLCDPTKRKYSLEYYLNYARELVALGVHMLAVKDMAGLLKPAAAQMLVSALRAEFPDLPIHVHTHDTAGTGVASMLAAAHAGADVVDCAIDGLSGMTSQPSMGALIGATAGTALDTGISLRHTEGLNEYWEQVRQMYAPFESGQLSGSADVYLNEIPGGQYTNLLFQTRQLGLAGRWSQVKRAYTQANLLLGDVIKVTPSSKVVGDLANFMVANNLRPDELVERAADLDFPDSVLQYLRGEIGTPPGGFPEPLRTRALKGARSIVGRPGASLPPFDFDAAAKYLAARFNTAVISEEDVVSHALYPTVFDDFLNHQLKYGNVSLIPTSAFLHSLELGEAVQFIDNAGKESEVKMLGVTPPLANGICSVLLEINGEPRIVSVRDSKLAPKSGTKGEKADPIDDGSVGSPLSGVVVALKVDKGDTVEKGQPIAVMSAMKMETTVTAPITGVVERLAVSAGASIEVGDLIVYIKGGADFIASKQN</sequence>
<dbReference type="Proteomes" id="UP000751190">
    <property type="component" value="Unassembled WGS sequence"/>
</dbReference>
<dbReference type="CDD" id="cd06850">
    <property type="entry name" value="biotinyl_domain"/>
    <property type="match status" value="1"/>
</dbReference>
<evidence type="ECO:0000256" key="8">
    <source>
        <dbReference type="ARBA" id="ARBA00022840"/>
    </source>
</evidence>
<dbReference type="SUPFAM" id="SSF51246">
    <property type="entry name" value="Rudiment single hybrid motif"/>
    <property type="match status" value="1"/>
</dbReference>
<dbReference type="InterPro" id="IPR003379">
    <property type="entry name" value="Carboxylase_cons_dom"/>
</dbReference>
<dbReference type="PROSITE" id="PS50991">
    <property type="entry name" value="PYR_CT"/>
    <property type="match status" value="1"/>
</dbReference>
<keyword evidence="4" id="KW-0312">Gluconeogenesis</keyword>
<organism evidence="18 19">
    <name type="scientific">Diacronema lutheri</name>
    <name type="common">Unicellular marine alga</name>
    <name type="synonym">Monochrysis lutheri</name>
    <dbReference type="NCBI Taxonomy" id="2081491"/>
    <lineage>
        <taxon>Eukaryota</taxon>
        <taxon>Haptista</taxon>
        <taxon>Haptophyta</taxon>
        <taxon>Pavlovophyceae</taxon>
        <taxon>Pavlovales</taxon>
        <taxon>Pavlovaceae</taxon>
        <taxon>Diacronema</taxon>
    </lineage>
</organism>
<reference evidence="18" key="1">
    <citation type="submission" date="2021-05" db="EMBL/GenBank/DDBJ databases">
        <title>The genome of the haptophyte Pavlova lutheri (Diacronema luteri, Pavlovales) - a model for lipid biosynthesis in eukaryotic algae.</title>
        <authorList>
            <person name="Hulatt C.J."/>
            <person name="Posewitz M.C."/>
        </authorList>
    </citation>
    <scope>NUCLEOTIDE SEQUENCE</scope>
    <source>
        <strain evidence="18">NIVA-4/92</strain>
    </source>
</reference>
<dbReference type="InterPro" id="IPR005479">
    <property type="entry name" value="CPAse_ATP-bd"/>
</dbReference>
<evidence type="ECO:0000256" key="11">
    <source>
        <dbReference type="PROSITE-ProRule" id="PRU00409"/>
    </source>
</evidence>
<dbReference type="FunFam" id="3.30.1490.20:FF:000018">
    <property type="entry name" value="Biotin carboxylase"/>
    <property type="match status" value="1"/>
</dbReference>
<dbReference type="SUPFAM" id="SSF52440">
    <property type="entry name" value="PreATP-grasp domain"/>
    <property type="match status" value="1"/>
</dbReference>
<dbReference type="FunFam" id="3.20.20.70:FF:000033">
    <property type="entry name" value="Pyruvate carboxylase"/>
    <property type="match status" value="1"/>
</dbReference>
<dbReference type="Gene3D" id="2.40.50.100">
    <property type="match status" value="1"/>
</dbReference>
<keyword evidence="9" id="KW-0092">Biotin</keyword>
<keyword evidence="6" id="KW-0479">Metal-binding</keyword>
<feature type="region of interest" description="Disordered" evidence="12">
    <location>
        <begin position="1162"/>
        <end position="1183"/>
    </location>
</feature>
<dbReference type="InterPro" id="IPR005930">
    <property type="entry name" value="Pyruv_COase"/>
</dbReference>
<evidence type="ECO:0000256" key="1">
    <source>
        <dbReference type="ARBA" id="ARBA00001953"/>
    </source>
</evidence>
<keyword evidence="19" id="KW-1185">Reference proteome</keyword>
<comment type="cofactor">
    <cofactor evidence="1">
        <name>biotin</name>
        <dbReference type="ChEBI" id="CHEBI:57586"/>
    </cofactor>
</comment>
<dbReference type="GO" id="GO:0005524">
    <property type="term" value="F:ATP binding"/>
    <property type="evidence" value="ECO:0007669"/>
    <property type="project" value="UniProtKB-UniRule"/>
</dbReference>
<dbReference type="SUPFAM" id="SSF51569">
    <property type="entry name" value="Aldolase"/>
    <property type="match status" value="1"/>
</dbReference>
<evidence type="ECO:0000256" key="5">
    <source>
        <dbReference type="ARBA" id="ARBA00022598"/>
    </source>
</evidence>
<dbReference type="EMBL" id="JAGTXO010000016">
    <property type="protein sequence ID" value="KAG8463392.1"/>
    <property type="molecule type" value="Genomic_DNA"/>
</dbReference>
<evidence type="ECO:0000256" key="4">
    <source>
        <dbReference type="ARBA" id="ARBA00022432"/>
    </source>
</evidence>
<keyword evidence="13" id="KW-0732">Signal</keyword>
<evidence type="ECO:0000256" key="12">
    <source>
        <dbReference type="SAM" id="MobiDB-lite"/>
    </source>
</evidence>
<dbReference type="GO" id="GO:0005737">
    <property type="term" value="C:cytoplasm"/>
    <property type="evidence" value="ECO:0007669"/>
    <property type="project" value="TreeGrafter"/>
</dbReference>
<dbReference type="OrthoDB" id="196847at2759"/>
<dbReference type="InterPro" id="IPR000891">
    <property type="entry name" value="PYR_CT"/>
</dbReference>
<keyword evidence="5" id="KW-0436">Ligase</keyword>
<proteinExistence type="predicted"/>
<evidence type="ECO:0000256" key="9">
    <source>
        <dbReference type="ARBA" id="ARBA00023267"/>
    </source>
</evidence>
<dbReference type="NCBIfam" id="NF006761">
    <property type="entry name" value="PRK09282.1"/>
    <property type="match status" value="1"/>
</dbReference>
<comment type="pathway">
    <text evidence="2">Carbohydrate biosynthesis; gluconeogenesis.</text>
</comment>
<evidence type="ECO:0000256" key="7">
    <source>
        <dbReference type="ARBA" id="ARBA00022741"/>
    </source>
</evidence>
<dbReference type="Pfam" id="PF02785">
    <property type="entry name" value="Biotin_carb_C"/>
    <property type="match status" value="1"/>
</dbReference>
<dbReference type="SUPFAM" id="SSF56059">
    <property type="entry name" value="Glutathione synthetase ATP-binding domain-like"/>
    <property type="match status" value="1"/>
</dbReference>
<dbReference type="GO" id="GO:0006094">
    <property type="term" value="P:gluconeogenesis"/>
    <property type="evidence" value="ECO:0007669"/>
    <property type="project" value="UniProtKB-UniPathway"/>
</dbReference>
<dbReference type="CDD" id="cd07937">
    <property type="entry name" value="DRE_TIM_PC_TC_5S"/>
    <property type="match status" value="1"/>
</dbReference>
<dbReference type="Gene3D" id="3.30.470.20">
    <property type="entry name" value="ATP-grasp fold, B domain"/>
    <property type="match status" value="1"/>
</dbReference>
<dbReference type="InterPro" id="IPR011764">
    <property type="entry name" value="Biotin_carboxylation_dom"/>
</dbReference>
<dbReference type="EC" id="6.4.1.1" evidence="3"/>
<dbReference type="FunFam" id="3.40.50.20:FF:000010">
    <property type="entry name" value="Propionyl-CoA carboxylase subunit alpha"/>
    <property type="match status" value="1"/>
</dbReference>
<keyword evidence="10" id="KW-0511">Multifunctional enzyme</keyword>
<dbReference type="SUPFAM" id="SSF51230">
    <property type="entry name" value="Single hybrid motif"/>
    <property type="match status" value="1"/>
</dbReference>
<dbReference type="Gene3D" id="3.20.20.70">
    <property type="entry name" value="Aldolase class I"/>
    <property type="match status" value="1"/>
</dbReference>
<dbReference type="SUPFAM" id="SSF89000">
    <property type="entry name" value="post-HMGL domain-like"/>
    <property type="match status" value="1"/>
</dbReference>
<feature type="domain" description="ATP-grasp" evidence="15">
    <location>
        <begin position="210"/>
        <end position="406"/>
    </location>
</feature>
<dbReference type="PROSITE" id="PS50968">
    <property type="entry name" value="BIOTINYL_LIPOYL"/>
    <property type="match status" value="1"/>
</dbReference>
<keyword evidence="7 11" id="KW-0547">Nucleotide-binding</keyword>
<dbReference type="PROSITE" id="PS00867">
    <property type="entry name" value="CPSASE_2"/>
    <property type="match status" value="1"/>
</dbReference>
<dbReference type="NCBIfam" id="TIGR01235">
    <property type="entry name" value="pyruv_carbox"/>
    <property type="match status" value="1"/>
</dbReference>
<dbReference type="InterPro" id="IPR011053">
    <property type="entry name" value="Single_hybrid_motif"/>
</dbReference>
<feature type="domain" description="Pyruvate carboxyltransferase" evidence="17">
    <location>
        <begin position="635"/>
        <end position="904"/>
    </location>
</feature>
<evidence type="ECO:0000259" key="15">
    <source>
        <dbReference type="PROSITE" id="PS50975"/>
    </source>
</evidence>
<dbReference type="OMA" id="GQHVFIE"/>
<dbReference type="UniPathway" id="UPA00138"/>
<dbReference type="Gene3D" id="3.10.600.10">
    <property type="entry name" value="pyruvate carboxylase f1077a mutant domain"/>
    <property type="match status" value="1"/>
</dbReference>
<dbReference type="InterPro" id="IPR055268">
    <property type="entry name" value="PCB-like"/>
</dbReference>
<name>A0A8J5XGC9_DIALT</name>
<dbReference type="InterPro" id="IPR005481">
    <property type="entry name" value="BC-like_N"/>
</dbReference>
<dbReference type="InterPro" id="IPR016185">
    <property type="entry name" value="PreATP-grasp_dom_sf"/>
</dbReference>
<protein>
    <recommendedName>
        <fullName evidence="3">pyruvate carboxylase</fullName>
        <ecNumber evidence="3">6.4.1.1</ecNumber>
    </recommendedName>
</protein>
<accession>A0A8J5XGC9</accession>
<dbReference type="PANTHER" id="PTHR43778">
    <property type="entry name" value="PYRUVATE CARBOXYLASE"/>
    <property type="match status" value="1"/>
</dbReference>